<organism evidence="1 2">
    <name type="scientific">Haloechinothrix alba</name>
    <dbReference type="NCBI Taxonomy" id="664784"/>
    <lineage>
        <taxon>Bacteria</taxon>
        <taxon>Bacillati</taxon>
        <taxon>Actinomycetota</taxon>
        <taxon>Actinomycetes</taxon>
        <taxon>Pseudonocardiales</taxon>
        <taxon>Pseudonocardiaceae</taxon>
        <taxon>Haloechinothrix</taxon>
    </lineage>
</organism>
<dbReference type="Proteomes" id="UP000198348">
    <property type="component" value="Unassembled WGS sequence"/>
</dbReference>
<dbReference type="EMBL" id="FZNW01000035">
    <property type="protein sequence ID" value="SNR92907.1"/>
    <property type="molecule type" value="Genomic_DNA"/>
</dbReference>
<dbReference type="AlphaFoldDB" id="A0A239AB92"/>
<feature type="non-terminal residue" evidence="1">
    <location>
        <position position="35"/>
    </location>
</feature>
<evidence type="ECO:0000313" key="1">
    <source>
        <dbReference type="EMBL" id="SNR92907.1"/>
    </source>
</evidence>
<accession>A0A239AB92</accession>
<keyword evidence="2" id="KW-1185">Reference proteome</keyword>
<protein>
    <submittedName>
        <fullName evidence="1">Uncharacterized protein</fullName>
    </submittedName>
</protein>
<name>A0A239AB92_9PSEU</name>
<reference evidence="1 2" key="1">
    <citation type="submission" date="2017-06" db="EMBL/GenBank/DDBJ databases">
        <authorList>
            <person name="Kim H.J."/>
            <person name="Triplett B.A."/>
        </authorList>
    </citation>
    <scope>NUCLEOTIDE SEQUENCE [LARGE SCALE GENOMIC DNA]</scope>
    <source>
        <strain evidence="1 2">DSM 45207</strain>
    </source>
</reference>
<gene>
    <name evidence="1" type="ORF">SAMN06265360_13516</name>
</gene>
<sequence>MTETLESVTDEVDQQQLAQQLLEQAREQGVELVGP</sequence>
<evidence type="ECO:0000313" key="2">
    <source>
        <dbReference type="Proteomes" id="UP000198348"/>
    </source>
</evidence>
<proteinExistence type="predicted"/>